<protein>
    <submittedName>
        <fullName evidence="1">Uncharacterized protein</fullName>
    </submittedName>
</protein>
<accession>A0AAU7BLD6</accession>
<organism evidence="1">
    <name type="scientific">Pseudomonas sp. 13.2</name>
    <dbReference type="NCBI Taxonomy" id="3144665"/>
    <lineage>
        <taxon>Bacteria</taxon>
        <taxon>Pseudomonadati</taxon>
        <taxon>Pseudomonadota</taxon>
        <taxon>Gammaproteobacteria</taxon>
        <taxon>Pseudomonadales</taxon>
        <taxon>Pseudomonadaceae</taxon>
        <taxon>Pseudomonas</taxon>
    </lineage>
</organism>
<gene>
    <name evidence="1" type="ORF">ABH853_11615</name>
</gene>
<reference evidence="1" key="1">
    <citation type="journal article" date="2019" name="Microbiol. Resour. Announc.">
        <title>Draft Genome Sequences of Five Environmental Bacterial Isolates That Degrade Polyethylene Terephthalate Plastic.</title>
        <authorList>
            <person name="Leon-Zayas R."/>
            <person name="Roberts C."/>
            <person name="Vague M."/>
            <person name="Mellies J.L."/>
        </authorList>
    </citation>
    <scope>NUCLEOTIDE SEQUENCE</scope>
    <source>
        <strain evidence="1">13.2</strain>
    </source>
</reference>
<evidence type="ECO:0000313" key="1">
    <source>
        <dbReference type="EMBL" id="XBG33425.1"/>
    </source>
</evidence>
<reference evidence="1" key="2">
    <citation type="submission" date="2024-05" db="EMBL/GenBank/DDBJ databases">
        <authorList>
            <person name="Mellies J."/>
            <person name="Newton I."/>
        </authorList>
    </citation>
    <scope>NUCLEOTIDE SEQUENCE</scope>
    <source>
        <strain evidence="1">13.2</strain>
    </source>
</reference>
<sequence length="40" mass="4608">MKQALRQSEQAYLAAELDKTFARYTKPSLSRSEDLNDNSM</sequence>
<proteinExistence type="predicted"/>
<dbReference type="EMBL" id="CP157179">
    <property type="protein sequence ID" value="XBG33425.1"/>
    <property type="molecule type" value="Genomic_DNA"/>
</dbReference>
<dbReference type="AlphaFoldDB" id="A0AAU7BLD6"/>
<name>A0AAU7BLD6_9PSED</name>